<dbReference type="CDD" id="cd00086">
    <property type="entry name" value="homeodomain"/>
    <property type="match status" value="1"/>
</dbReference>
<dbReference type="Proteomes" id="UP000780801">
    <property type="component" value="Unassembled WGS sequence"/>
</dbReference>
<gene>
    <name evidence="9" type="ORF">BGW38_007001</name>
</gene>
<evidence type="ECO:0000256" key="6">
    <source>
        <dbReference type="RuleBase" id="RU000682"/>
    </source>
</evidence>
<evidence type="ECO:0000256" key="3">
    <source>
        <dbReference type="ARBA" id="ARBA00023155"/>
    </source>
</evidence>
<dbReference type="PROSITE" id="PS50071">
    <property type="entry name" value="HOMEOBOX_2"/>
    <property type="match status" value="1"/>
</dbReference>
<name>A0A9P6KGZ4_9FUNG</name>
<dbReference type="GO" id="GO:0000978">
    <property type="term" value="F:RNA polymerase II cis-regulatory region sequence-specific DNA binding"/>
    <property type="evidence" value="ECO:0007669"/>
    <property type="project" value="TreeGrafter"/>
</dbReference>
<dbReference type="AlphaFoldDB" id="A0A9P6KGZ4"/>
<dbReference type="PANTHER" id="PTHR24324">
    <property type="entry name" value="HOMEOBOX PROTEIN HHEX"/>
    <property type="match status" value="1"/>
</dbReference>
<dbReference type="SUPFAM" id="SSF46689">
    <property type="entry name" value="Homeodomain-like"/>
    <property type="match status" value="1"/>
</dbReference>
<sequence length="228" mass="24472">MGQAGSSNDSVAALVGQRAGKRGHSMQAAPPDPFVPEEGVKAKRKRANADQLSVLNAAFERSYFPSTEERLRLSKQTKMCPRTVQIWFQNKRQSIKARTEAMDAAVASAAAGQGRGRRGSYAAGLDRDKGLSNGASGAGNTNGADESAIEDERSAHGALGRSLLHPDQIRQHHGAKRRNSGPLTPSEAVMASLQIQYDDRSVDFSRKRRATIARIEQNRQASSASSSS</sequence>
<dbReference type="EMBL" id="JAABOA010000455">
    <property type="protein sequence ID" value="KAF9584275.1"/>
    <property type="molecule type" value="Genomic_DNA"/>
</dbReference>
<accession>A0A9P6KGZ4</accession>
<comment type="caution">
    <text evidence="9">The sequence shown here is derived from an EMBL/GenBank/DDBJ whole genome shotgun (WGS) entry which is preliminary data.</text>
</comment>
<feature type="compositionally biased region" description="Polar residues" evidence="7">
    <location>
        <begin position="1"/>
        <end position="10"/>
    </location>
</feature>
<protein>
    <recommendedName>
        <fullName evidence="8">Homeobox domain-containing protein</fullName>
    </recommendedName>
</protein>
<dbReference type="GO" id="GO:0000981">
    <property type="term" value="F:DNA-binding transcription factor activity, RNA polymerase II-specific"/>
    <property type="evidence" value="ECO:0007669"/>
    <property type="project" value="InterPro"/>
</dbReference>
<dbReference type="InterPro" id="IPR009057">
    <property type="entry name" value="Homeodomain-like_sf"/>
</dbReference>
<dbReference type="InterPro" id="IPR051000">
    <property type="entry name" value="Homeobox_DNA-bind_prot"/>
</dbReference>
<keyword evidence="4 5" id="KW-0539">Nucleus</keyword>
<dbReference type="PROSITE" id="PS00027">
    <property type="entry name" value="HOMEOBOX_1"/>
    <property type="match status" value="1"/>
</dbReference>
<evidence type="ECO:0000256" key="4">
    <source>
        <dbReference type="ARBA" id="ARBA00023242"/>
    </source>
</evidence>
<evidence type="ECO:0000313" key="10">
    <source>
        <dbReference type="Proteomes" id="UP000780801"/>
    </source>
</evidence>
<feature type="region of interest" description="Disordered" evidence="7">
    <location>
        <begin position="108"/>
        <end position="149"/>
    </location>
</feature>
<keyword evidence="3 5" id="KW-0371">Homeobox</keyword>
<evidence type="ECO:0000259" key="8">
    <source>
        <dbReference type="PROSITE" id="PS50071"/>
    </source>
</evidence>
<dbReference type="PANTHER" id="PTHR24324:SF5">
    <property type="entry name" value="HEMATOPOIETICALLY-EXPRESSED HOMEOBOX PROTEIN HHEX"/>
    <property type="match status" value="1"/>
</dbReference>
<dbReference type="InterPro" id="IPR001356">
    <property type="entry name" value="HD"/>
</dbReference>
<keyword evidence="10" id="KW-1185">Reference proteome</keyword>
<feature type="DNA-binding region" description="Homeobox" evidence="5">
    <location>
        <begin position="40"/>
        <end position="99"/>
    </location>
</feature>
<evidence type="ECO:0000256" key="2">
    <source>
        <dbReference type="ARBA" id="ARBA00023125"/>
    </source>
</evidence>
<feature type="compositionally biased region" description="Low complexity" evidence="7">
    <location>
        <begin position="131"/>
        <end position="144"/>
    </location>
</feature>
<keyword evidence="2 5" id="KW-0238">DNA-binding</keyword>
<evidence type="ECO:0000256" key="1">
    <source>
        <dbReference type="ARBA" id="ARBA00004123"/>
    </source>
</evidence>
<dbReference type="Gene3D" id="1.10.10.60">
    <property type="entry name" value="Homeodomain-like"/>
    <property type="match status" value="1"/>
</dbReference>
<dbReference type="GO" id="GO:0030154">
    <property type="term" value="P:cell differentiation"/>
    <property type="evidence" value="ECO:0007669"/>
    <property type="project" value="TreeGrafter"/>
</dbReference>
<dbReference type="Pfam" id="PF00046">
    <property type="entry name" value="Homeodomain"/>
    <property type="match status" value="1"/>
</dbReference>
<evidence type="ECO:0000256" key="5">
    <source>
        <dbReference type="PROSITE-ProRule" id="PRU00108"/>
    </source>
</evidence>
<evidence type="ECO:0000313" key="9">
    <source>
        <dbReference type="EMBL" id="KAF9584275.1"/>
    </source>
</evidence>
<dbReference type="InterPro" id="IPR017970">
    <property type="entry name" value="Homeobox_CS"/>
</dbReference>
<proteinExistence type="predicted"/>
<organism evidence="9 10">
    <name type="scientific">Lunasporangiospora selenospora</name>
    <dbReference type="NCBI Taxonomy" id="979761"/>
    <lineage>
        <taxon>Eukaryota</taxon>
        <taxon>Fungi</taxon>
        <taxon>Fungi incertae sedis</taxon>
        <taxon>Mucoromycota</taxon>
        <taxon>Mortierellomycotina</taxon>
        <taxon>Mortierellomycetes</taxon>
        <taxon>Mortierellales</taxon>
        <taxon>Mortierellaceae</taxon>
        <taxon>Lunasporangiospora</taxon>
    </lineage>
</organism>
<feature type="domain" description="Homeobox" evidence="8">
    <location>
        <begin position="38"/>
        <end position="98"/>
    </location>
</feature>
<feature type="region of interest" description="Disordered" evidence="7">
    <location>
        <begin position="1"/>
        <end position="43"/>
    </location>
</feature>
<dbReference type="OrthoDB" id="6159439at2759"/>
<evidence type="ECO:0000256" key="7">
    <source>
        <dbReference type="SAM" id="MobiDB-lite"/>
    </source>
</evidence>
<comment type="subcellular location">
    <subcellularLocation>
        <location evidence="1 5 6">Nucleus</location>
    </subcellularLocation>
</comment>
<reference evidence="9" key="1">
    <citation type="journal article" date="2020" name="Fungal Divers.">
        <title>Resolving the Mortierellaceae phylogeny through synthesis of multi-gene phylogenetics and phylogenomics.</title>
        <authorList>
            <person name="Vandepol N."/>
            <person name="Liber J."/>
            <person name="Desiro A."/>
            <person name="Na H."/>
            <person name="Kennedy M."/>
            <person name="Barry K."/>
            <person name="Grigoriev I.V."/>
            <person name="Miller A.N."/>
            <person name="O'Donnell K."/>
            <person name="Stajich J.E."/>
            <person name="Bonito G."/>
        </authorList>
    </citation>
    <scope>NUCLEOTIDE SEQUENCE</scope>
    <source>
        <strain evidence="9">KOD1015</strain>
    </source>
</reference>
<dbReference type="SMART" id="SM00389">
    <property type="entry name" value="HOX"/>
    <property type="match status" value="1"/>
</dbReference>
<dbReference type="GO" id="GO:0005634">
    <property type="term" value="C:nucleus"/>
    <property type="evidence" value="ECO:0007669"/>
    <property type="project" value="UniProtKB-SubCell"/>
</dbReference>